<dbReference type="Proteomes" id="UP000308600">
    <property type="component" value="Unassembled WGS sequence"/>
</dbReference>
<dbReference type="EMBL" id="ML208275">
    <property type="protein sequence ID" value="TFK73500.1"/>
    <property type="molecule type" value="Genomic_DNA"/>
</dbReference>
<evidence type="ECO:0000313" key="1">
    <source>
        <dbReference type="EMBL" id="TFK73500.1"/>
    </source>
</evidence>
<sequence>MAVDAPKSEPRTTPPQPEPELELEQKPEPTLIPAPLDTPSNQPQDAPDITQGAGEEPCHVVEIPEEVPSLSEARSRAEALRIVVMTRLLCDRQTRAGRVNPVLDANRATAPHSQPLAFTAEDLVKEITEGPKGDARTATNAELRPSFAQRFEQRQAVITAKAQRLREQYLALHEKWLAHCAILDEQSRPLTTEPVETTQSTVRATRRTAAALGDAVRSDLEMEQIIASLGNDEATDPNQLSLKNLAKVPEMISVTNGWVDYVYNDTNHLIEDPVDFYGTHTGIHDWTEEEKETFLDKFAAYPKQFGTIASFLPNKTAAQCVDYYYLHKKTLIDFRKVVQQYAPSKRKRRKLDKKKGNGLIADIHQHDDEVHRDDPTTNGRPTRTRRSVIAPEPKKPASRRNTVAQSEITPTSTPTPEPDARSRRKRGGTTITASGRATPANQPSQPATDDAEEDAVSANPCRNATNPRPAKRVRRPVARKPKSSNVRQQETFQQQQPQETISAGPELTSRAADQSDTPRRKTTPAILWSDEDKSLFLTLLAQHGDDFKRIAASMPNKTTIQVSNYYRSNMAELGLDRVVATAPKRSPTP</sequence>
<organism evidence="1 2">
    <name type="scientific">Pluteus cervinus</name>
    <dbReference type="NCBI Taxonomy" id="181527"/>
    <lineage>
        <taxon>Eukaryota</taxon>
        <taxon>Fungi</taxon>
        <taxon>Dikarya</taxon>
        <taxon>Basidiomycota</taxon>
        <taxon>Agaricomycotina</taxon>
        <taxon>Agaricomycetes</taxon>
        <taxon>Agaricomycetidae</taxon>
        <taxon>Agaricales</taxon>
        <taxon>Pluteineae</taxon>
        <taxon>Pluteaceae</taxon>
        <taxon>Pluteus</taxon>
    </lineage>
</organism>
<keyword evidence="2" id="KW-1185">Reference proteome</keyword>
<evidence type="ECO:0000313" key="2">
    <source>
        <dbReference type="Proteomes" id="UP000308600"/>
    </source>
</evidence>
<gene>
    <name evidence="1" type="ORF">BDN72DRAFT_814456</name>
</gene>
<protein>
    <submittedName>
        <fullName evidence="1">Uncharacterized protein</fullName>
    </submittedName>
</protein>
<reference evidence="1 2" key="1">
    <citation type="journal article" date="2019" name="Nat. Ecol. Evol.">
        <title>Megaphylogeny resolves global patterns of mushroom evolution.</title>
        <authorList>
            <person name="Varga T."/>
            <person name="Krizsan K."/>
            <person name="Foldi C."/>
            <person name="Dima B."/>
            <person name="Sanchez-Garcia M."/>
            <person name="Sanchez-Ramirez S."/>
            <person name="Szollosi G.J."/>
            <person name="Szarkandi J.G."/>
            <person name="Papp V."/>
            <person name="Albert L."/>
            <person name="Andreopoulos W."/>
            <person name="Angelini C."/>
            <person name="Antonin V."/>
            <person name="Barry K.W."/>
            <person name="Bougher N.L."/>
            <person name="Buchanan P."/>
            <person name="Buyck B."/>
            <person name="Bense V."/>
            <person name="Catcheside P."/>
            <person name="Chovatia M."/>
            <person name="Cooper J."/>
            <person name="Damon W."/>
            <person name="Desjardin D."/>
            <person name="Finy P."/>
            <person name="Geml J."/>
            <person name="Haridas S."/>
            <person name="Hughes K."/>
            <person name="Justo A."/>
            <person name="Karasinski D."/>
            <person name="Kautmanova I."/>
            <person name="Kiss B."/>
            <person name="Kocsube S."/>
            <person name="Kotiranta H."/>
            <person name="LaButti K.M."/>
            <person name="Lechner B.E."/>
            <person name="Liimatainen K."/>
            <person name="Lipzen A."/>
            <person name="Lukacs Z."/>
            <person name="Mihaltcheva S."/>
            <person name="Morgado L.N."/>
            <person name="Niskanen T."/>
            <person name="Noordeloos M.E."/>
            <person name="Ohm R.A."/>
            <person name="Ortiz-Santana B."/>
            <person name="Ovrebo C."/>
            <person name="Racz N."/>
            <person name="Riley R."/>
            <person name="Savchenko A."/>
            <person name="Shiryaev A."/>
            <person name="Soop K."/>
            <person name="Spirin V."/>
            <person name="Szebenyi C."/>
            <person name="Tomsovsky M."/>
            <person name="Tulloss R.E."/>
            <person name="Uehling J."/>
            <person name="Grigoriev I.V."/>
            <person name="Vagvolgyi C."/>
            <person name="Papp T."/>
            <person name="Martin F.M."/>
            <person name="Miettinen O."/>
            <person name="Hibbett D.S."/>
            <person name="Nagy L.G."/>
        </authorList>
    </citation>
    <scope>NUCLEOTIDE SEQUENCE [LARGE SCALE GENOMIC DNA]</scope>
    <source>
        <strain evidence="1 2">NL-1719</strain>
    </source>
</reference>
<name>A0ACD3B6P5_9AGAR</name>
<proteinExistence type="predicted"/>
<accession>A0ACD3B6P5</accession>
<feature type="non-terminal residue" evidence="1">
    <location>
        <position position="589"/>
    </location>
</feature>